<evidence type="ECO:0000313" key="2">
    <source>
        <dbReference type="Proteomes" id="UP001305779"/>
    </source>
</evidence>
<reference evidence="1 2" key="1">
    <citation type="journal article" date="2023" name="G3 (Bethesda)">
        <title>A chromosome-level genome assembly of Zasmidium syzygii isolated from banana leaves.</title>
        <authorList>
            <person name="van Westerhoven A.C."/>
            <person name="Mehrabi R."/>
            <person name="Talebi R."/>
            <person name="Steentjes M.B.F."/>
            <person name="Corcolon B."/>
            <person name="Chong P.A."/>
            <person name="Kema G.H.J."/>
            <person name="Seidl M.F."/>
        </authorList>
    </citation>
    <scope>NUCLEOTIDE SEQUENCE [LARGE SCALE GENOMIC DNA]</scope>
    <source>
        <strain evidence="1 2">P124</strain>
    </source>
</reference>
<sequence>MKFSSVLRQRRLAQSKAQGPPRLPHPKDIFPFFRLPLELREAIYDETLEDRDEQLDYDKTLKYQACSTPLVNLLRVSKRVKQEYEARARKKMSFRIDDMFGETSTGPCLLPEAAVKIPLAVASIVVFHRRYGKEFDMHRKWLLELIKQFKTLECLRLTIKVARDSLQENKARVEGFLRWLSATLTAAFVAEVHGAEYDFNDETEMKKEFFPMMRWSYEKGKLEDIKEEELKDEEN</sequence>
<name>A0ABR0ECE7_ZASCE</name>
<organism evidence="1 2">
    <name type="scientific">Zasmidium cellare</name>
    <name type="common">Wine cellar mold</name>
    <name type="synonym">Racodium cellare</name>
    <dbReference type="NCBI Taxonomy" id="395010"/>
    <lineage>
        <taxon>Eukaryota</taxon>
        <taxon>Fungi</taxon>
        <taxon>Dikarya</taxon>
        <taxon>Ascomycota</taxon>
        <taxon>Pezizomycotina</taxon>
        <taxon>Dothideomycetes</taxon>
        <taxon>Dothideomycetidae</taxon>
        <taxon>Mycosphaerellales</taxon>
        <taxon>Mycosphaerellaceae</taxon>
        <taxon>Zasmidium</taxon>
    </lineage>
</organism>
<dbReference type="InterPro" id="IPR038883">
    <property type="entry name" value="AN11006-like"/>
</dbReference>
<dbReference type="Proteomes" id="UP001305779">
    <property type="component" value="Unassembled WGS sequence"/>
</dbReference>
<accession>A0ABR0ECE7</accession>
<gene>
    <name evidence="1" type="ORF">PRZ48_009398</name>
</gene>
<keyword evidence="2" id="KW-1185">Reference proteome</keyword>
<evidence type="ECO:0000313" key="1">
    <source>
        <dbReference type="EMBL" id="KAK4498888.1"/>
    </source>
</evidence>
<dbReference type="EMBL" id="JAXOVC010000007">
    <property type="protein sequence ID" value="KAK4498888.1"/>
    <property type="molecule type" value="Genomic_DNA"/>
</dbReference>
<protein>
    <submittedName>
        <fullName evidence="1">Uncharacterized protein</fullName>
    </submittedName>
</protein>
<dbReference type="PANTHER" id="PTHR42085:SF1">
    <property type="entry name" value="F-BOX DOMAIN-CONTAINING PROTEIN"/>
    <property type="match status" value="1"/>
</dbReference>
<dbReference type="PANTHER" id="PTHR42085">
    <property type="entry name" value="F-BOX DOMAIN-CONTAINING PROTEIN"/>
    <property type="match status" value="1"/>
</dbReference>
<proteinExistence type="predicted"/>
<comment type="caution">
    <text evidence="1">The sequence shown here is derived from an EMBL/GenBank/DDBJ whole genome shotgun (WGS) entry which is preliminary data.</text>
</comment>